<dbReference type="EMBL" id="JMCC02000004">
    <property type="protein sequence ID" value="KIG19204.1"/>
    <property type="molecule type" value="Genomic_DNA"/>
</dbReference>
<dbReference type="Proteomes" id="UP000031599">
    <property type="component" value="Unassembled WGS sequence"/>
</dbReference>
<protein>
    <submittedName>
        <fullName evidence="1">Uncharacterized protein</fullName>
    </submittedName>
</protein>
<name>A0A0C1ZP05_9BACT</name>
<gene>
    <name evidence="1" type="ORF">DB30_04669</name>
</gene>
<sequence length="114" mass="11754">MFLWLVAVVGCADRAIGGGDELSVDGPPPGELYGECMDASDCFDEWCVHPASEPGFCTYPCAQGCETELGGNTTCLTVDGEGVCALDCGANGSCPAGMRCEKIESGGDPRSICF</sequence>
<organism evidence="1 2">
    <name type="scientific">Enhygromyxa salina</name>
    <dbReference type="NCBI Taxonomy" id="215803"/>
    <lineage>
        <taxon>Bacteria</taxon>
        <taxon>Pseudomonadati</taxon>
        <taxon>Myxococcota</taxon>
        <taxon>Polyangia</taxon>
        <taxon>Nannocystales</taxon>
        <taxon>Nannocystaceae</taxon>
        <taxon>Enhygromyxa</taxon>
    </lineage>
</organism>
<evidence type="ECO:0000313" key="1">
    <source>
        <dbReference type="EMBL" id="KIG19204.1"/>
    </source>
</evidence>
<accession>A0A0C1ZP05</accession>
<dbReference type="AlphaFoldDB" id="A0A0C1ZP05"/>
<reference evidence="1 2" key="1">
    <citation type="submission" date="2014-12" db="EMBL/GenBank/DDBJ databases">
        <title>Genome assembly of Enhygromyxa salina DSM 15201.</title>
        <authorList>
            <person name="Sharma G."/>
            <person name="Subramanian S."/>
        </authorList>
    </citation>
    <scope>NUCLEOTIDE SEQUENCE [LARGE SCALE GENOMIC DNA]</scope>
    <source>
        <strain evidence="1 2">DSM 15201</strain>
    </source>
</reference>
<proteinExistence type="predicted"/>
<comment type="caution">
    <text evidence="1">The sequence shown here is derived from an EMBL/GenBank/DDBJ whole genome shotgun (WGS) entry which is preliminary data.</text>
</comment>
<evidence type="ECO:0000313" key="2">
    <source>
        <dbReference type="Proteomes" id="UP000031599"/>
    </source>
</evidence>